<feature type="compositionally biased region" description="Polar residues" evidence="5">
    <location>
        <begin position="219"/>
        <end position="233"/>
    </location>
</feature>
<feature type="compositionally biased region" description="Polar residues" evidence="5">
    <location>
        <begin position="785"/>
        <end position="805"/>
    </location>
</feature>
<accession>A0A504YZS6</accession>
<dbReference type="InterPro" id="IPR018359">
    <property type="entry name" value="Bromodomain_CS"/>
</dbReference>
<feature type="domain" description="Bromo" evidence="7">
    <location>
        <begin position="344"/>
        <end position="416"/>
    </location>
</feature>
<keyword evidence="1" id="KW-0677">Repeat</keyword>
<keyword evidence="2 3" id="KW-0103">Bromodomain</keyword>
<dbReference type="SMART" id="SM00297">
    <property type="entry name" value="BROMO"/>
    <property type="match status" value="2"/>
</dbReference>
<feature type="compositionally biased region" description="Basic and acidic residues" evidence="5">
    <location>
        <begin position="927"/>
        <end position="939"/>
    </location>
</feature>
<evidence type="ECO:0000256" key="3">
    <source>
        <dbReference type="PROSITE-ProRule" id="PRU00035"/>
    </source>
</evidence>
<name>A0A504YZS6_FASGI</name>
<dbReference type="GO" id="GO:0005634">
    <property type="term" value="C:nucleus"/>
    <property type="evidence" value="ECO:0007669"/>
    <property type="project" value="TreeGrafter"/>
</dbReference>
<feature type="compositionally biased region" description="Low complexity" evidence="5">
    <location>
        <begin position="259"/>
        <end position="277"/>
    </location>
</feature>
<dbReference type="PRINTS" id="PR00503">
    <property type="entry name" value="BROMODOMAIN"/>
</dbReference>
<reference evidence="9 10" key="1">
    <citation type="submission" date="2019-04" db="EMBL/GenBank/DDBJ databases">
        <title>Annotation for the trematode Fasciola gigantica.</title>
        <authorList>
            <person name="Choi Y.-J."/>
        </authorList>
    </citation>
    <scope>NUCLEOTIDE SEQUENCE [LARGE SCALE GENOMIC DNA]</scope>
    <source>
        <strain evidence="9">Uganda_cow_1</strain>
    </source>
</reference>
<dbReference type="InterPro" id="IPR043508">
    <property type="entry name" value="Bromo_Brdt_I"/>
</dbReference>
<dbReference type="PROSITE" id="PS00633">
    <property type="entry name" value="BROMODOMAIN_1"/>
    <property type="match status" value="1"/>
</dbReference>
<feature type="compositionally biased region" description="Low complexity" evidence="5">
    <location>
        <begin position="904"/>
        <end position="914"/>
    </location>
</feature>
<gene>
    <name evidence="9" type="ORF">FGIG_08520</name>
</gene>
<dbReference type="Gene3D" id="1.20.1270.220">
    <property type="match status" value="1"/>
</dbReference>
<feature type="compositionally biased region" description="Basic and acidic residues" evidence="5">
    <location>
        <begin position="693"/>
        <end position="705"/>
    </location>
</feature>
<feature type="region of interest" description="Disordered" evidence="5">
    <location>
        <begin position="951"/>
        <end position="998"/>
    </location>
</feature>
<proteinExistence type="predicted"/>
<protein>
    <submittedName>
        <fullName evidence="9">Bromodomain-containing protein 2</fullName>
    </submittedName>
</protein>
<evidence type="ECO:0000256" key="1">
    <source>
        <dbReference type="ARBA" id="ARBA00022737"/>
    </source>
</evidence>
<dbReference type="SUPFAM" id="SSF47370">
    <property type="entry name" value="Bromodomain"/>
    <property type="match status" value="2"/>
</dbReference>
<evidence type="ECO:0000256" key="2">
    <source>
        <dbReference type="ARBA" id="ARBA00023117"/>
    </source>
</evidence>
<feature type="compositionally biased region" description="Polar residues" evidence="5">
    <location>
        <begin position="813"/>
        <end position="833"/>
    </location>
</feature>
<keyword evidence="10" id="KW-1185">Reference proteome</keyword>
<feature type="transmembrane region" description="Helical" evidence="6">
    <location>
        <begin position="50"/>
        <end position="69"/>
    </location>
</feature>
<dbReference type="Pfam" id="PF17035">
    <property type="entry name" value="BET"/>
    <property type="match status" value="1"/>
</dbReference>
<keyword evidence="6" id="KW-0812">Transmembrane</keyword>
<dbReference type="Pfam" id="PF00439">
    <property type="entry name" value="Bromodomain"/>
    <property type="match status" value="2"/>
</dbReference>
<sequence length="1051" mass="118125">MDELISLQKLRKYDSRQSTLEDSHTAPVSVFHRFSGLCLKHWIQVRFCRFRFAILISTAGIFCFLFQILPFDFVCRMGSEVNIDPSNSMKLDPHMSKSHPSKITTNQLEYIKKEVVGRLYKEKMVWPFTRPVDHERLNLPDYPRIIKHPMDLGTIKQRLNLKFYHSSSECLDDLFTMFRNCYIFNKPGDDVVAMAMKLEQIARERLKFMPTPETEIGPQKSSKSTKPINSILQPHTMDDSSGLAASSNHVDGLNGSSLPSEPSTPVVRPSVTSSSGKKASKKKLDTTMDDVPQTPHSVDDASRDRRQIKKPKREFEERNVGKRLRLSEALKGCSNILKDISSQRYRDLNHLFLKPVDAEAMGLHDYHDVVKKAMDLSTVKAKLESGQYKTKYDFADDIRLMFNNCYKYNGEESEVAKVGKLLQAIFEESFAKVPDDETDLVPSPDVRTMDPNIYQALQNAIKEHQRLTIQFQRCNEELQKSATNLNSILNSLNTQAKRVSGNALPTPLNSMPAPHSGSGRAPLTDVFDDLGSTRKPRQSQSKSKYRQFGKQSHSNQLYNATTVAPCSTSTPAVPPLNANAVASHPPPTVPSYTTDEEMSENNVRPMTYDEKRQLSLDINKLPGEKLGRVVQIIQQREPSHRDCNPDEIEIDFETLQHTTLRELEKYVKSVLQKSKPGSRKYVKRAPSGVTPNKTREECMQEKTEELENRLREIRGVPTNAGFHNTHNAKKQHGTNRLSASSSSSCESESTSDSSESDSSESKSDRPSAQLESTHSNVVIPPVSQIPPNQNGDTPGPEVSSTTCTAPVTKVIATDSSVATEVQADKTTQQSPSKNDAAHHDDSSDTDSDSGSPCRLPQPVWSTAAYTKKDDNNPDAVAPSGKTVPSAVAVSVPTPEHQANNNGGSSSVAPVVVSSQDEQLASTTRVAEVPEKDKEYEEKQAAALQIMREARRQSQWSSIAAEEQANRERQEDERRRREVERAREAERKREEEIRRAEEEKQSIIEARRREDRLKRKAMRCAPERINAHELLSEFENSVDISYIDACFAMRHC</sequence>
<dbReference type="PROSITE" id="PS51525">
    <property type="entry name" value="NET"/>
    <property type="match status" value="1"/>
</dbReference>
<feature type="domain" description="Bromo" evidence="7">
    <location>
        <begin position="120"/>
        <end position="192"/>
    </location>
</feature>
<dbReference type="GO" id="GO:0006338">
    <property type="term" value="P:chromatin remodeling"/>
    <property type="evidence" value="ECO:0007669"/>
    <property type="project" value="TreeGrafter"/>
</dbReference>
<dbReference type="EMBL" id="SUNJ01002370">
    <property type="protein sequence ID" value="TPP66029.1"/>
    <property type="molecule type" value="Genomic_DNA"/>
</dbReference>
<evidence type="ECO:0000256" key="5">
    <source>
        <dbReference type="SAM" id="MobiDB-lite"/>
    </source>
</evidence>
<dbReference type="InterPro" id="IPR036427">
    <property type="entry name" value="Bromodomain-like_sf"/>
</dbReference>
<dbReference type="InterPro" id="IPR050935">
    <property type="entry name" value="Bromo_chromatin_reader"/>
</dbReference>
<feature type="compositionally biased region" description="Low complexity" evidence="5">
    <location>
        <begin position="738"/>
        <end position="753"/>
    </location>
</feature>
<evidence type="ECO:0000313" key="9">
    <source>
        <dbReference type="EMBL" id="TPP66029.1"/>
    </source>
</evidence>
<dbReference type="GO" id="GO:0000785">
    <property type="term" value="C:chromatin"/>
    <property type="evidence" value="ECO:0007669"/>
    <property type="project" value="TreeGrafter"/>
</dbReference>
<feature type="compositionally biased region" description="Low complexity" evidence="5">
    <location>
        <begin position="882"/>
        <end position="894"/>
    </location>
</feature>
<feature type="compositionally biased region" description="Polar residues" evidence="5">
    <location>
        <begin position="915"/>
        <end position="924"/>
    </location>
</feature>
<evidence type="ECO:0000259" key="7">
    <source>
        <dbReference type="PROSITE" id="PS50014"/>
    </source>
</evidence>
<feature type="region of interest" description="Disordered" evidence="5">
    <location>
        <begin position="209"/>
        <end position="316"/>
    </location>
</feature>
<dbReference type="PANTHER" id="PTHR22880:SF225">
    <property type="entry name" value="BROMODOMAIN-CONTAINING PROTEIN BET-1-RELATED"/>
    <property type="match status" value="1"/>
</dbReference>
<feature type="region of interest" description="Disordered" evidence="5">
    <location>
        <begin position="500"/>
        <end position="554"/>
    </location>
</feature>
<keyword evidence="6" id="KW-1133">Transmembrane helix</keyword>
<organism evidence="9 10">
    <name type="scientific">Fasciola gigantica</name>
    <name type="common">Giant liver fluke</name>
    <dbReference type="NCBI Taxonomy" id="46835"/>
    <lineage>
        <taxon>Eukaryota</taxon>
        <taxon>Metazoa</taxon>
        <taxon>Spiralia</taxon>
        <taxon>Lophotrochozoa</taxon>
        <taxon>Platyhelminthes</taxon>
        <taxon>Trematoda</taxon>
        <taxon>Digenea</taxon>
        <taxon>Plagiorchiida</taxon>
        <taxon>Echinostomata</taxon>
        <taxon>Echinostomatoidea</taxon>
        <taxon>Fasciolidae</taxon>
        <taxon>Fasciola</taxon>
    </lineage>
</organism>
<dbReference type="Proteomes" id="UP000316759">
    <property type="component" value="Unassembled WGS sequence"/>
</dbReference>
<dbReference type="InterPro" id="IPR038336">
    <property type="entry name" value="NET_sf"/>
</dbReference>
<dbReference type="InterPro" id="IPR027353">
    <property type="entry name" value="NET_dom"/>
</dbReference>
<dbReference type="AlphaFoldDB" id="A0A504YZS6"/>
<evidence type="ECO:0000256" key="6">
    <source>
        <dbReference type="SAM" id="Phobius"/>
    </source>
</evidence>
<evidence type="ECO:0000313" key="10">
    <source>
        <dbReference type="Proteomes" id="UP000316759"/>
    </source>
</evidence>
<dbReference type="CDD" id="cd05497">
    <property type="entry name" value="Bromo_Brdt_I_like"/>
    <property type="match status" value="1"/>
</dbReference>
<keyword evidence="4" id="KW-0175">Coiled coil</keyword>
<feature type="region of interest" description="Disordered" evidence="5">
    <location>
        <begin position="579"/>
        <end position="601"/>
    </location>
</feature>
<dbReference type="InterPro" id="IPR001487">
    <property type="entry name" value="Bromodomain"/>
</dbReference>
<dbReference type="PANTHER" id="PTHR22880">
    <property type="entry name" value="FALZ-RELATED BROMODOMAIN-CONTAINING PROTEINS"/>
    <property type="match status" value="1"/>
</dbReference>
<feature type="region of interest" description="Disordered" evidence="5">
    <location>
        <begin position="717"/>
        <end position="939"/>
    </location>
</feature>
<dbReference type="OrthoDB" id="21449at2759"/>
<dbReference type="GO" id="GO:0006355">
    <property type="term" value="P:regulation of DNA-templated transcription"/>
    <property type="evidence" value="ECO:0007669"/>
    <property type="project" value="TreeGrafter"/>
</dbReference>
<dbReference type="Gene3D" id="1.20.920.10">
    <property type="entry name" value="Bromodomain-like"/>
    <property type="match status" value="2"/>
</dbReference>
<evidence type="ECO:0000256" key="4">
    <source>
        <dbReference type="SAM" id="Coils"/>
    </source>
</evidence>
<keyword evidence="6" id="KW-0472">Membrane</keyword>
<feature type="compositionally biased region" description="Polar residues" evidence="5">
    <location>
        <begin position="243"/>
        <end position="258"/>
    </location>
</feature>
<evidence type="ECO:0000259" key="8">
    <source>
        <dbReference type="PROSITE" id="PS51525"/>
    </source>
</evidence>
<comment type="caution">
    <text evidence="9">The sequence shown here is derived from an EMBL/GenBank/DDBJ whole genome shotgun (WGS) entry which is preliminary data.</text>
</comment>
<feature type="compositionally biased region" description="Basic and acidic residues" evidence="5">
    <location>
        <begin position="963"/>
        <end position="998"/>
    </location>
</feature>
<dbReference type="FunFam" id="1.20.1270.220:FF:000001">
    <property type="entry name" value="bromodomain-containing protein 2 isoform X1"/>
    <property type="match status" value="1"/>
</dbReference>
<feature type="region of interest" description="Disordered" evidence="5">
    <location>
        <begin position="672"/>
        <end position="705"/>
    </location>
</feature>
<dbReference type="PROSITE" id="PS50014">
    <property type="entry name" value="BROMODOMAIN_2"/>
    <property type="match status" value="2"/>
</dbReference>
<dbReference type="STRING" id="46835.A0A504YZS6"/>
<feature type="domain" description="NET" evidence="8">
    <location>
        <begin position="596"/>
        <end position="678"/>
    </location>
</feature>
<feature type="coiled-coil region" evidence="4">
    <location>
        <begin position="457"/>
        <end position="495"/>
    </location>
</feature>